<organism evidence="1 2">
    <name type="scientific">Streptomyces paludis</name>
    <dbReference type="NCBI Taxonomy" id="2282738"/>
    <lineage>
        <taxon>Bacteria</taxon>
        <taxon>Bacillati</taxon>
        <taxon>Actinomycetota</taxon>
        <taxon>Actinomycetes</taxon>
        <taxon>Kitasatosporales</taxon>
        <taxon>Streptomycetaceae</taxon>
        <taxon>Streptomyces</taxon>
    </lineage>
</organism>
<accession>A0A345HI53</accession>
<dbReference type="OrthoDB" id="242375at2"/>
<evidence type="ECO:0000313" key="2">
    <source>
        <dbReference type="Proteomes" id="UP000253868"/>
    </source>
</evidence>
<proteinExistence type="predicted"/>
<dbReference type="RefSeq" id="WP_114657559.1">
    <property type="nucleotide sequence ID" value="NZ_CP031194.1"/>
</dbReference>
<gene>
    <name evidence="1" type="ORF">DVK44_00305</name>
</gene>
<dbReference type="AlphaFoldDB" id="A0A345HI53"/>
<evidence type="ECO:0000313" key="1">
    <source>
        <dbReference type="EMBL" id="AXG76377.1"/>
    </source>
</evidence>
<keyword evidence="2" id="KW-1185">Reference proteome</keyword>
<protein>
    <submittedName>
        <fullName evidence="1">Oxidoreductase</fullName>
    </submittedName>
</protein>
<dbReference type="Proteomes" id="UP000253868">
    <property type="component" value="Chromosome"/>
</dbReference>
<dbReference type="Pfam" id="PF14100">
    <property type="entry name" value="DUF6807"/>
    <property type="match status" value="1"/>
</dbReference>
<dbReference type="KEGG" id="spad:DVK44_00305"/>
<name>A0A345HI53_9ACTN</name>
<dbReference type="InterPro" id="IPR029475">
    <property type="entry name" value="DUF6807"/>
</dbReference>
<sequence>MRSRPSVSPVAGATVLHCDDLAVATYAHRTDRPHRPNRADRTDLADRADRASLPTATATVAAPAHAARPYLHPVRTLGGVTVTELRPADHPHHLGVSMAVPDVAGTTFPGVNFWGGRTYVRDRGPVELDNHGTQEHTGWLLRDPDGCVQELSWSRRGRELLRERRTISALALSDRAWSLDFTSALTNVSGEDLSVGSPATNGRPGAGYGGFFWRAPRPGPDEPAPDVFTGAATGEEAVHGRSADWLVLAGRGWSLLFCGGNAETRADPWFVRTTEYPGVGSSLAWERRLPLPAGGTTARRVITVVVDGRLDRPAAAALARRAVTA</sequence>
<dbReference type="EMBL" id="CP031194">
    <property type="protein sequence ID" value="AXG76377.1"/>
    <property type="molecule type" value="Genomic_DNA"/>
</dbReference>
<reference evidence="2" key="1">
    <citation type="submission" date="2018-07" db="EMBL/GenBank/DDBJ databases">
        <authorList>
            <person name="Zhao J."/>
        </authorList>
    </citation>
    <scope>NUCLEOTIDE SEQUENCE [LARGE SCALE GENOMIC DNA]</scope>
    <source>
        <strain evidence="2">GSSD-12</strain>
    </source>
</reference>